<sequence length="233" mass="26355">MEEQIAKAKPAISFEYELFEGDPDHLTTVVATLTPTGPWISPDSLNFKYRIGRGPVGDVWIPTCHHSALCGVCWFHGISIIDERICIALKFYENSVGDRVARMKGRKFQLFDVLRYEIELAKGISDLHSRGLLVLNLKPSNYLVDEHGQTRNSKLHGARTVGTRSEGSSVFRNRCMGLWMLHGGDVDWCSTLLRTLSMVALSIFSTIVLQWKIFYVHLKAHKMMFKGKENGLV</sequence>
<accession>A0AAW1WHG2</accession>
<dbReference type="InterPro" id="IPR053293">
    <property type="entry name" value="OCM_Kinase"/>
</dbReference>
<keyword evidence="1" id="KW-0472">Membrane</keyword>
<feature type="transmembrane region" description="Helical" evidence="1">
    <location>
        <begin position="196"/>
        <end position="218"/>
    </location>
</feature>
<dbReference type="AlphaFoldDB" id="A0AAW1WHG2"/>
<gene>
    <name evidence="3" type="ORF">M0R45_031502</name>
</gene>
<protein>
    <recommendedName>
        <fullName evidence="2">Protein kinase domain-containing protein</fullName>
    </recommendedName>
</protein>
<keyword evidence="1" id="KW-0812">Transmembrane</keyword>
<dbReference type="SUPFAM" id="SSF56112">
    <property type="entry name" value="Protein kinase-like (PK-like)"/>
    <property type="match status" value="1"/>
</dbReference>
<evidence type="ECO:0000313" key="4">
    <source>
        <dbReference type="Proteomes" id="UP001457282"/>
    </source>
</evidence>
<feature type="domain" description="Protein kinase" evidence="2">
    <location>
        <begin position="1"/>
        <end position="233"/>
    </location>
</feature>
<name>A0AAW1WHG2_RUBAR</name>
<dbReference type="PANTHER" id="PTHR47209:SF10">
    <property type="entry name" value="E3 UBIQUITIN-PROTEIN LIGASE KEG-LIKE"/>
    <property type="match status" value="1"/>
</dbReference>
<dbReference type="InterPro" id="IPR000719">
    <property type="entry name" value="Prot_kinase_dom"/>
</dbReference>
<dbReference type="Gene3D" id="1.10.510.10">
    <property type="entry name" value="Transferase(Phosphotransferase) domain 1"/>
    <property type="match status" value="1"/>
</dbReference>
<dbReference type="PROSITE" id="PS50011">
    <property type="entry name" value="PROTEIN_KINASE_DOM"/>
    <property type="match status" value="1"/>
</dbReference>
<proteinExistence type="predicted"/>
<dbReference type="PANTHER" id="PTHR47209">
    <property type="entry name" value="OS06G0639500 PROTEIN"/>
    <property type="match status" value="1"/>
</dbReference>
<evidence type="ECO:0000313" key="3">
    <source>
        <dbReference type="EMBL" id="KAK9923068.1"/>
    </source>
</evidence>
<dbReference type="EMBL" id="JBEDUW010000006">
    <property type="protein sequence ID" value="KAK9923068.1"/>
    <property type="molecule type" value="Genomic_DNA"/>
</dbReference>
<dbReference type="GO" id="GO:0005524">
    <property type="term" value="F:ATP binding"/>
    <property type="evidence" value="ECO:0007669"/>
    <property type="project" value="InterPro"/>
</dbReference>
<evidence type="ECO:0000256" key="1">
    <source>
        <dbReference type="SAM" id="Phobius"/>
    </source>
</evidence>
<comment type="caution">
    <text evidence="3">The sequence shown here is derived from an EMBL/GenBank/DDBJ whole genome shotgun (WGS) entry which is preliminary data.</text>
</comment>
<dbReference type="InterPro" id="IPR011009">
    <property type="entry name" value="Kinase-like_dom_sf"/>
</dbReference>
<dbReference type="Proteomes" id="UP001457282">
    <property type="component" value="Unassembled WGS sequence"/>
</dbReference>
<keyword evidence="4" id="KW-1185">Reference proteome</keyword>
<evidence type="ECO:0000259" key="2">
    <source>
        <dbReference type="PROSITE" id="PS50011"/>
    </source>
</evidence>
<dbReference type="GO" id="GO:0004672">
    <property type="term" value="F:protein kinase activity"/>
    <property type="evidence" value="ECO:0007669"/>
    <property type="project" value="InterPro"/>
</dbReference>
<reference evidence="3 4" key="1">
    <citation type="journal article" date="2023" name="G3 (Bethesda)">
        <title>A chromosome-length genome assembly and annotation of blackberry (Rubus argutus, cv. 'Hillquist').</title>
        <authorList>
            <person name="Bruna T."/>
            <person name="Aryal R."/>
            <person name="Dudchenko O."/>
            <person name="Sargent D.J."/>
            <person name="Mead D."/>
            <person name="Buti M."/>
            <person name="Cavallini A."/>
            <person name="Hytonen T."/>
            <person name="Andres J."/>
            <person name="Pham M."/>
            <person name="Weisz D."/>
            <person name="Mascagni F."/>
            <person name="Usai G."/>
            <person name="Natali L."/>
            <person name="Bassil N."/>
            <person name="Fernandez G.E."/>
            <person name="Lomsadze A."/>
            <person name="Armour M."/>
            <person name="Olukolu B."/>
            <person name="Poorten T."/>
            <person name="Britton C."/>
            <person name="Davik J."/>
            <person name="Ashrafi H."/>
            <person name="Aiden E.L."/>
            <person name="Borodovsky M."/>
            <person name="Worthington M."/>
        </authorList>
    </citation>
    <scope>NUCLEOTIDE SEQUENCE [LARGE SCALE GENOMIC DNA]</scope>
    <source>
        <strain evidence="3">PI 553951</strain>
    </source>
</reference>
<keyword evidence="1" id="KW-1133">Transmembrane helix</keyword>
<organism evidence="3 4">
    <name type="scientific">Rubus argutus</name>
    <name type="common">Southern blackberry</name>
    <dbReference type="NCBI Taxonomy" id="59490"/>
    <lineage>
        <taxon>Eukaryota</taxon>
        <taxon>Viridiplantae</taxon>
        <taxon>Streptophyta</taxon>
        <taxon>Embryophyta</taxon>
        <taxon>Tracheophyta</taxon>
        <taxon>Spermatophyta</taxon>
        <taxon>Magnoliopsida</taxon>
        <taxon>eudicotyledons</taxon>
        <taxon>Gunneridae</taxon>
        <taxon>Pentapetalae</taxon>
        <taxon>rosids</taxon>
        <taxon>fabids</taxon>
        <taxon>Rosales</taxon>
        <taxon>Rosaceae</taxon>
        <taxon>Rosoideae</taxon>
        <taxon>Rosoideae incertae sedis</taxon>
        <taxon>Rubus</taxon>
    </lineage>
</organism>